<reference evidence="6 7" key="1">
    <citation type="submission" date="2019-10" db="EMBL/GenBank/DDBJ databases">
        <title>Whole genome shotgun sequence of Acrocarpospora pleiomorpha NBRC 16267.</title>
        <authorList>
            <person name="Ichikawa N."/>
            <person name="Kimura A."/>
            <person name="Kitahashi Y."/>
            <person name="Komaki H."/>
            <person name="Oguchi A."/>
        </authorList>
    </citation>
    <scope>NUCLEOTIDE SEQUENCE [LARGE SCALE GENOMIC DNA]</scope>
    <source>
        <strain evidence="6 7">NBRC 16267</strain>
    </source>
</reference>
<evidence type="ECO:0000313" key="7">
    <source>
        <dbReference type="Proteomes" id="UP000377595"/>
    </source>
</evidence>
<sequence>MSEKVDVVVVGGASAGYAAAVAAAESGAERVVVLEKARRDDVGGNCRYSAMGFRFVHDGADDLLGLLSPARREELAGRIRVRPYSRDEFFADLNQVTKNLIDQELAQILVDDSRSAVDWMTELGHQWVIWPKPVRVDGFLEYPAGTVIGPADGGLGLVERWIQIGGRLGVELRTESRVSGLLGNFHSVQGVVVDGPDGRYEIEAGAVILASGGFQASAERRARYLPPGSDLMKVRGSRHNTGEVLDMAVALGAATSGQWQGGHASPIDLNAPDVEVDNTVNRYAYPHGITVDVNGKRFFDESERHRTYTYAKTGWAVIKQQGGIAYQIFDQQAVDLFPEAYRAAVPVQADSIEALADKLGIDAVALARTVEEYNGAIDDSVPFDPTREDGRGTVGISPRHTNWARPIVEAPFLAFGVTGGITFSFGGVRTNRDAQVLNTSLDPIRGLYANGDMVGLFHHNYPSSSGMTRNAVFGGRAGVSAADAAGRR</sequence>
<name>A0A5M3XM38_9ACTN</name>
<keyword evidence="3" id="KW-0274">FAD</keyword>
<dbReference type="SUPFAM" id="SSF51905">
    <property type="entry name" value="FAD/NAD(P)-binding domain"/>
    <property type="match status" value="1"/>
</dbReference>
<keyword evidence="7" id="KW-1185">Reference proteome</keyword>
<dbReference type="EMBL" id="BLAF01000018">
    <property type="protein sequence ID" value="GES20701.1"/>
    <property type="molecule type" value="Genomic_DNA"/>
</dbReference>
<gene>
    <name evidence="6" type="ORF">Aple_035970</name>
</gene>
<dbReference type="Gene3D" id="3.50.50.60">
    <property type="entry name" value="FAD/NAD(P)-binding domain"/>
    <property type="match status" value="1"/>
</dbReference>
<dbReference type="AlphaFoldDB" id="A0A5M3XM38"/>
<dbReference type="InterPro" id="IPR036188">
    <property type="entry name" value="FAD/NAD-bd_sf"/>
</dbReference>
<dbReference type="InterPro" id="IPR003953">
    <property type="entry name" value="FAD-dep_OxRdtase_2_FAD-bd"/>
</dbReference>
<feature type="domain" description="FAD-dependent oxidoreductase 2 FAD-binding" evidence="5">
    <location>
        <begin position="6"/>
        <end position="465"/>
    </location>
</feature>
<dbReference type="OrthoDB" id="9813348at2"/>
<dbReference type="InterPro" id="IPR050315">
    <property type="entry name" value="FAD-oxidoreductase_2"/>
</dbReference>
<evidence type="ECO:0000256" key="4">
    <source>
        <dbReference type="ARBA" id="ARBA00023002"/>
    </source>
</evidence>
<dbReference type="Proteomes" id="UP000377595">
    <property type="component" value="Unassembled WGS sequence"/>
</dbReference>
<evidence type="ECO:0000313" key="6">
    <source>
        <dbReference type="EMBL" id="GES20701.1"/>
    </source>
</evidence>
<evidence type="ECO:0000256" key="2">
    <source>
        <dbReference type="ARBA" id="ARBA00022630"/>
    </source>
</evidence>
<comment type="caution">
    <text evidence="6">The sequence shown here is derived from an EMBL/GenBank/DDBJ whole genome shotgun (WGS) entry which is preliminary data.</text>
</comment>
<comment type="cofactor">
    <cofactor evidence="1">
        <name>FAD</name>
        <dbReference type="ChEBI" id="CHEBI:57692"/>
    </cofactor>
</comment>
<proteinExistence type="predicted"/>
<evidence type="ECO:0000259" key="5">
    <source>
        <dbReference type="Pfam" id="PF00890"/>
    </source>
</evidence>
<dbReference type="PANTHER" id="PTHR43400:SF7">
    <property type="entry name" value="FAD-DEPENDENT OXIDOREDUCTASE 2 FAD BINDING DOMAIN-CONTAINING PROTEIN"/>
    <property type="match status" value="1"/>
</dbReference>
<dbReference type="NCBIfam" id="NF006130">
    <property type="entry name" value="PRK08274.1"/>
    <property type="match status" value="1"/>
</dbReference>
<keyword evidence="4" id="KW-0560">Oxidoreductase</keyword>
<dbReference type="PANTHER" id="PTHR43400">
    <property type="entry name" value="FUMARATE REDUCTASE"/>
    <property type="match status" value="1"/>
</dbReference>
<evidence type="ECO:0000256" key="1">
    <source>
        <dbReference type="ARBA" id="ARBA00001974"/>
    </source>
</evidence>
<dbReference type="GO" id="GO:0033765">
    <property type="term" value="F:steroid dehydrogenase activity, acting on the CH-CH group of donors"/>
    <property type="evidence" value="ECO:0007669"/>
    <property type="project" value="UniProtKB-ARBA"/>
</dbReference>
<evidence type="ECO:0000256" key="3">
    <source>
        <dbReference type="ARBA" id="ARBA00022827"/>
    </source>
</evidence>
<dbReference type="SUPFAM" id="SSF56425">
    <property type="entry name" value="Succinate dehydrogenase/fumarate reductase flavoprotein, catalytic domain"/>
    <property type="match status" value="1"/>
</dbReference>
<dbReference type="Pfam" id="PF00890">
    <property type="entry name" value="FAD_binding_2"/>
    <property type="match status" value="1"/>
</dbReference>
<organism evidence="6 7">
    <name type="scientific">Acrocarpospora pleiomorpha</name>
    <dbReference type="NCBI Taxonomy" id="90975"/>
    <lineage>
        <taxon>Bacteria</taxon>
        <taxon>Bacillati</taxon>
        <taxon>Actinomycetota</taxon>
        <taxon>Actinomycetes</taxon>
        <taxon>Streptosporangiales</taxon>
        <taxon>Streptosporangiaceae</taxon>
        <taxon>Acrocarpospora</taxon>
    </lineage>
</organism>
<dbReference type="InterPro" id="IPR027477">
    <property type="entry name" value="Succ_DH/fumarate_Rdtase_cat_sf"/>
</dbReference>
<dbReference type="RefSeq" id="WP_155345728.1">
    <property type="nucleotide sequence ID" value="NZ_BAAAHM010000002.1"/>
</dbReference>
<keyword evidence="2" id="KW-0285">Flavoprotein</keyword>
<protein>
    <submittedName>
        <fullName evidence="6">Tricarballylate dehydrogenase</fullName>
    </submittedName>
</protein>
<accession>A0A5M3XM38</accession>
<dbReference type="Gene3D" id="3.90.700.10">
    <property type="entry name" value="Succinate dehydrogenase/fumarate reductase flavoprotein, catalytic domain"/>
    <property type="match status" value="1"/>
</dbReference>